<keyword evidence="6" id="KW-0150">Chloroplast</keyword>
<dbReference type="SUPFAM" id="SSF46785">
    <property type="entry name" value="Winged helix' DNA-binding domain"/>
    <property type="match status" value="1"/>
</dbReference>
<dbReference type="InterPro" id="IPR014710">
    <property type="entry name" value="RmlC-like_jellyroll"/>
</dbReference>
<proteinExistence type="predicted"/>
<gene>
    <name evidence="6" type="primary">ntcA</name>
</gene>
<keyword evidence="3" id="KW-0804">Transcription</keyword>
<dbReference type="InterPro" id="IPR018490">
    <property type="entry name" value="cNMP-bd_dom_sf"/>
</dbReference>
<accession>A0A345AI96</accession>
<dbReference type="AlphaFoldDB" id="A0A345AI96"/>
<feature type="domain" description="HTH crp-type" evidence="5">
    <location>
        <begin position="143"/>
        <end position="217"/>
    </location>
</feature>
<evidence type="ECO:0000256" key="3">
    <source>
        <dbReference type="ARBA" id="ARBA00023163"/>
    </source>
</evidence>
<dbReference type="Gene3D" id="2.60.120.10">
    <property type="entry name" value="Jelly Rolls"/>
    <property type="match status" value="1"/>
</dbReference>
<dbReference type="PROSITE" id="PS51063">
    <property type="entry name" value="HTH_CRP_2"/>
    <property type="match status" value="1"/>
</dbReference>
<sequence length="228" mass="27007">MHKLFGLSMNNQWVQLFLELNIPFYIYKLNKGDSIIYKCKNKNNSAAIILHGTVYILKMFTNTEGVCIAILNYNNIIDFHFSTLEKDYVYYQVIALEETYLINFYWWDFISVVNYLPIAIKILYLFRNTLKKYEMISYVISHKSIRYRFIQLLVLLCQEFGTVNNHSIKIPFEVSQTTISHIIGSNTITVNKIMRDLISQLLIKYIVKKKTLICYFGLLTYLRNNKIN</sequence>
<evidence type="ECO:0000256" key="4">
    <source>
        <dbReference type="SAM" id="Phobius"/>
    </source>
</evidence>
<keyword evidence="1" id="KW-0805">Transcription regulation</keyword>
<organism evidence="6">
    <name type="scientific">Gracilariopsis tenuifrons</name>
    <dbReference type="NCBI Taxonomy" id="31472"/>
    <lineage>
        <taxon>Eukaryota</taxon>
        <taxon>Rhodophyta</taxon>
        <taxon>Florideophyceae</taxon>
        <taxon>Rhodymeniophycidae</taxon>
        <taxon>Gracilariales</taxon>
        <taxon>Gracilariaceae</taxon>
        <taxon>Gracilariopsis</taxon>
    </lineage>
</organism>
<dbReference type="EMBL" id="MH396069">
    <property type="protein sequence ID" value="AXF36132.1"/>
    <property type="molecule type" value="Genomic_DNA"/>
</dbReference>
<reference evidence="6" key="1">
    <citation type="journal article" date="2018" name="J. Phycol.">
        <title>Organellar genomics: a useful tool to study evolutionary relationships and molecular evolution in Gracilariaceae (Rhodophyta).</title>
        <authorList>
            <person name="Iha C."/>
            <person name="Grassa C.J."/>
            <person name="de M Lyra G."/>
            <person name="Davis C.C."/>
            <person name="Verbruggen H."/>
            <person name="Oliveira M.C."/>
        </authorList>
    </citation>
    <scope>NUCLEOTIDE SEQUENCE</scope>
    <source>
        <strain evidence="6">BG0039</strain>
    </source>
</reference>
<dbReference type="GeneID" id="68635622"/>
<dbReference type="GO" id="GO:0006355">
    <property type="term" value="P:regulation of DNA-templated transcription"/>
    <property type="evidence" value="ECO:0007669"/>
    <property type="project" value="InterPro"/>
</dbReference>
<dbReference type="GO" id="GO:0003677">
    <property type="term" value="F:DNA binding"/>
    <property type="evidence" value="ECO:0007669"/>
    <property type="project" value="UniProtKB-KW"/>
</dbReference>
<protein>
    <submittedName>
        <fullName evidence="6">Global nitrogen transcriptional regulator</fullName>
    </submittedName>
</protein>
<keyword evidence="4" id="KW-1133">Transmembrane helix</keyword>
<dbReference type="InterPro" id="IPR012318">
    <property type="entry name" value="HTH_CRP"/>
</dbReference>
<name>A0A345AI96_9FLOR</name>
<keyword evidence="6" id="KW-0934">Plastid</keyword>
<evidence type="ECO:0000256" key="1">
    <source>
        <dbReference type="ARBA" id="ARBA00023015"/>
    </source>
</evidence>
<geneLocation type="chloroplast" evidence="6"/>
<evidence type="ECO:0000313" key="6">
    <source>
        <dbReference type="EMBL" id="AXF36132.1"/>
    </source>
</evidence>
<dbReference type="RefSeq" id="YP_010199481.1">
    <property type="nucleotide sequence ID" value="NC_058670.1"/>
</dbReference>
<dbReference type="InterPro" id="IPR036390">
    <property type="entry name" value="WH_DNA-bd_sf"/>
</dbReference>
<keyword evidence="2" id="KW-0238">DNA-binding</keyword>
<feature type="transmembrane region" description="Helical" evidence="4">
    <location>
        <begin position="104"/>
        <end position="126"/>
    </location>
</feature>
<dbReference type="SUPFAM" id="SSF51206">
    <property type="entry name" value="cAMP-binding domain-like"/>
    <property type="match status" value="1"/>
</dbReference>
<keyword evidence="4" id="KW-0472">Membrane</keyword>
<evidence type="ECO:0000256" key="2">
    <source>
        <dbReference type="ARBA" id="ARBA00023125"/>
    </source>
</evidence>
<keyword evidence="4" id="KW-0812">Transmembrane</keyword>
<evidence type="ECO:0000259" key="5">
    <source>
        <dbReference type="PROSITE" id="PS51063"/>
    </source>
</evidence>